<evidence type="ECO:0000313" key="7">
    <source>
        <dbReference type="Proteomes" id="UP000321039"/>
    </source>
</evidence>
<dbReference type="InterPro" id="IPR006626">
    <property type="entry name" value="PbH1"/>
</dbReference>
<protein>
    <submittedName>
        <fullName evidence="6">Glycoside hydrolase family 28 protein</fullName>
    </submittedName>
</protein>
<dbReference type="InterPro" id="IPR011050">
    <property type="entry name" value="Pectin_lyase_fold/virulence"/>
</dbReference>
<name>A0A5C9A5B5_9GAMM</name>
<evidence type="ECO:0000256" key="1">
    <source>
        <dbReference type="ARBA" id="ARBA00008834"/>
    </source>
</evidence>
<dbReference type="GO" id="GO:0004650">
    <property type="term" value="F:polygalacturonase activity"/>
    <property type="evidence" value="ECO:0007669"/>
    <property type="project" value="InterPro"/>
</dbReference>
<dbReference type="PROSITE" id="PS51257">
    <property type="entry name" value="PROKAR_LIPOPROTEIN"/>
    <property type="match status" value="1"/>
</dbReference>
<dbReference type="PANTHER" id="PTHR31339">
    <property type="entry name" value="PECTIN LYASE-RELATED"/>
    <property type="match status" value="1"/>
</dbReference>
<keyword evidence="5" id="KW-0732">Signal</keyword>
<dbReference type="EMBL" id="VRZA01000001">
    <property type="protein sequence ID" value="TXS96085.1"/>
    <property type="molecule type" value="Genomic_DNA"/>
</dbReference>
<gene>
    <name evidence="6" type="ORF">FV139_00855</name>
</gene>
<dbReference type="PROSITE" id="PS00502">
    <property type="entry name" value="POLYGALACTURONASE"/>
    <property type="match status" value="1"/>
</dbReference>
<evidence type="ECO:0000313" key="6">
    <source>
        <dbReference type="EMBL" id="TXS96085.1"/>
    </source>
</evidence>
<proteinExistence type="inferred from homology"/>
<organism evidence="6 7">
    <name type="scientific">Parahaliea maris</name>
    <dbReference type="NCBI Taxonomy" id="2716870"/>
    <lineage>
        <taxon>Bacteria</taxon>
        <taxon>Pseudomonadati</taxon>
        <taxon>Pseudomonadota</taxon>
        <taxon>Gammaproteobacteria</taxon>
        <taxon>Cellvibrionales</taxon>
        <taxon>Halieaceae</taxon>
        <taxon>Parahaliea</taxon>
    </lineage>
</organism>
<dbReference type="SMART" id="SM00710">
    <property type="entry name" value="PbH1"/>
    <property type="match status" value="3"/>
</dbReference>
<dbReference type="PROSITE" id="PS51318">
    <property type="entry name" value="TAT"/>
    <property type="match status" value="1"/>
</dbReference>
<dbReference type="Gene3D" id="2.160.20.10">
    <property type="entry name" value="Single-stranded right-handed beta-helix, Pectin lyase-like"/>
    <property type="match status" value="1"/>
</dbReference>
<keyword evidence="2 4" id="KW-0378">Hydrolase</keyword>
<accession>A0A5C9A5B5</accession>
<dbReference type="PANTHER" id="PTHR31339:SF9">
    <property type="entry name" value="PLASMIN AND FIBRONECTIN-BINDING PROTEIN A"/>
    <property type="match status" value="1"/>
</dbReference>
<evidence type="ECO:0000256" key="4">
    <source>
        <dbReference type="RuleBase" id="RU361169"/>
    </source>
</evidence>
<dbReference type="InterPro" id="IPR006311">
    <property type="entry name" value="TAT_signal"/>
</dbReference>
<dbReference type="AlphaFoldDB" id="A0A5C9A5B5"/>
<dbReference type="Proteomes" id="UP000321039">
    <property type="component" value="Unassembled WGS sequence"/>
</dbReference>
<comment type="caution">
    <text evidence="6">The sequence shown here is derived from an EMBL/GenBank/DDBJ whole genome shotgun (WGS) entry which is preliminary data.</text>
</comment>
<evidence type="ECO:0000256" key="3">
    <source>
        <dbReference type="ARBA" id="ARBA00023295"/>
    </source>
</evidence>
<feature type="chain" id="PRO_5022717026" evidence="5">
    <location>
        <begin position="30"/>
        <end position="485"/>
    </location>
</feature>
<dbReference type="InterPro" id="IPR000743">
    <property type="entry name" value="Glyco_hydro_28"/>
</dbReference>
<dbReference type="SUPFAM" id="SSF51126">
    <property type="entry name" value="Pectin lyase-like"/>
    <property type="match status" value="1"/>
</dbReference>
<dbReference type="InterPro" id="IPR051801">
    <property type="entry name" value="GH28_Enzymes"/>
</dbReference>
<sequence>MKRAHRNYALSRRHFLHLAVAGATGAALAGCTASTGAGVAAEAADGWARAREISETIATATFPDRDFDIRDFGAEAGGQADATAAITRAIAACHEAGGGRVVVPEGVFACGPIHLRSNVNLHLVEGAELSFSTDPQRYLPRVFTRWEGMELMNYSPLVYAYGQENVAVTGAGTLQGNANDQTWWPWKGPNSEQHWDLIEGQDQAPARARLEQETEAGLPVAERLYGEGSWLRPPLVQFYRCKRVLLEGVTLKDSPFWLIHPVLCEDVVVRGVTCSSHGPNSDGCNPESCRRVLIDNCRFDTGDDCIAIKSGRNADGRRIAVPCEDVLIRGCHMAAGHGGVVIGSEISGGVRHVYAENCEMNSPDLERALRIKTNSVRGGVLEHLRYRNIHVGRVKDVLVINFHYEEGDAGDFEPLVRDVEVSNLVVENADRVFQVRGFARNPVRDVRLENVMVRRAGTIGIVEHVTGLEVDQVTINGNAWRGPAV</sequence>
<feature type="signal peptide" evidence="5">
    <location>
        <begin position="1"/>
        <end position="29"/>
    </location>
</feature>
<comment type="similarity">
    <text evidence="1 4">Belongs to the glycosyl hydrolase 28 family.</text>
</comment>
<evidence type="ECO:0000256" key="2">
    <source>
        <dbReference type="ARBA" id="ARBA00022801"/>
    </source>
</evidence>
<dbReference type="GO" id="GO:0005975">
    <property type="term" value="P:carbohydrate metabolic process"/>
    <property type="evidence" value="ECO:0007669"/>
    <property type="project" value="InterPro"/>
</dbReference>
<keyword evidence="3 4" id="KW-0326">Glycosidase</keyword>
<dbReference type="Pfam" id="PF00295">
    <property type="entry name" value="Glyco_hydro_28"/>
    <property type="match status" value="1"/>
</dbReference>
<reference evidence="6 7" key="1">
    <citation type="submission" date="2019-08" db="EMBL/GenBank/DDBJ databases">
        <title>Parahaliea maris sp. nov., isolated from the surface seawater.</title>
        <authorList>
            <person name="Liu Y."/>
        </authorList>
    </citation>
    <scope>NUCLEOTIDE SEQUENCE [LARGE SCALE GENOMIC DNA]</scope>
    <source>
        <strain evidence="6 7">HSLHS9</strain>
    </source>
</reference>
<keyword evidence="7" id="KW-1185">Reference proteome</keyword>
<dbReference type="InterPro" id="IPR012334">
    <property type="entry name" value="Pectin_lyas_fold"/>
</dbReference>
<evidence type="ECO:0000256" key="5">
    <source>
        <dbReference type="SAM" id="SignalP"/>
    </source>
</evidence>